<keyword evidence="5" id="KW-0378">Hydrolase</keyword>
<dbReference type="CDD" id="cd10283">
    <property type="entry name" value="MnuA_DNase1-like"/>
    <property type="match status" value="1"/>
</dbReference>
<keyword evidence="2" id="KW-0812">Transmembrane</keyword>
<organism evidence="5 6">
    <name type="scientific">Auritidibacter ignavus</name>
    <dbReference type="NCBI Taxonomy" id="678932"/>
    <lineage>
        <taxon>Bacteria</taxon>
        <taxon>Bacillati</taxon>
        <taxon>Actinomycetota</taxon>
        <taxon>Actinomycetes</taxon>
        <taxon>Micrococcales</taxon>
        <taxon>Micrococcaceae</taxon>
        <taxon>Auritidibacter</taxon>
    </lineage>
</organism>
<keyword evidence="2" id="KW-1133">Transmembrane helix</keyword>
<keyword evidence="5" id="KW-0255">Endonuclease</keyword>
<dbReference type="SUPFAM" id="SSF56219">
    <property type="entry name" value="DNase I-like"/>
    <property type="match status" value="1"/>
</dbReference>
<gene>
    <name evidence="5" type="ORF">QDX21_12010</name>
</gene>
<keyword evidence="5" id="KW-0540">Nuclease</keyword>
<dbReference type="Proteomes" id="UP001224674">
    <property type="component" value="Chromosome"/>
</dbReference>
<dbReference type="InterPro" id="IPR005135">
    <property type="entry name" value="Endo/exonuclease/phosphatase"/>
</dbReference>
<proteinExistence type="predicted"/>
<dbReference type="NCBIfam" id="NF033681">
    <property type="entry name" value="ExeM_NucH_DNase"/>
    <property type="match status" value="1"/>
</dbReference>
<evidence type="ECO:0000313" key="6">
    <source>
        <dbReference type="Proteomes" id="UP001224674"/>
    </source>
</evidence>
<feature type="region of interest" description="Disordered" evidence="1">
    <location>
        <begin position="179"/>
        <end position="237"/>
    </location>
</feature>
<evidence type="ECO:0000256" key="1">
    <source>
        <dbReference type="SAM" id="MobiDB-lite"/>
    </source>
</evidence>
<dbReference type="InterPro" id="IPR036691">
    <property type="entry name" value="Endo/exonu/phosph_ase_sf"/>
</dbReference>
<dbReference type="RefSeq" id="WP_279674812.1">
    <property type="nucleotide sequence ID" value="NZ_CP122566.1"/>
</dbReference>
<feature type="chain" id="PRO_5042493331" evidence="3">
    <location>
        <begin position="31"/>
        <end position="975"/>
    </location>
</feature>
<feature type="domain" description="Endonuclease/exonuclease/phosphatase" evidence="4">
    <location>
        <begin position="512"/>
        <end position="787"/>
    </location>
</feature>
<feature type="signal peptide" evidence="3">
    <location>
        <begin position="1"/>
        <end position="30"/>
    </location>
</feature>
<keyword evidence="3" id="KW-0732">Signal</keyword>
<evidence type="ECO:0000256" key="2">
    <source>
        <dbReference type="SAM" id="Phobius"/>
    </source>
</evidence>
<accession>A0AAJ6DEU5</accession>
<keyword evidence="6" id="KW-1185">Reference proteome</keyword>
<dbReference type="Pfam" id="PF03372">
    <property type="entry name" value="Exo_endo_phos"/>
    <property type="match status" value="1"/>
</dbReference>
<dbReference type="EMBL" id="CP122566">
    <property type="protein sequence ID" value="WGH92998.1"/>
    <property type="molecule type" value="Genomic_DNA"/>
</dbReference>
<sequence length="975" mass="104770">MSVRNKVVAVLTASALSASALVGLSQISQAAVVDEPVINEFVTDEQGTDTYEFVEILIPEGFDTTELRILGVEGDSNNNQGNVVHNYDASSLDYDADGRGLLTVPQNGLQNGSLSLLLVRGNPGTNAVVDADRNGEIDADVNFEVLDAVGIHDGDHGDLAYGTELRASTFEGYTGALGGASRVPDGSDTWVPNAYNGAGLPGNTNQPRGDFEVASTPGEPNGEQPSEDPTETPTATDQPIEVCEAEATPINQVQGEGTETPLKGQNVTVRGVVIGDFWNKSGGSNGFWIQSLPDDVDDNDQTSEGLFIHNPGHDAPENGTVVTVAGTAGEYYEQTQLSKTTVTECDTAELPEPVEITFPVEDDLEHLEGMRVNVAESVVLETYQFARFGEIVVGPERQYTPTAIHAPDSAEAEELYESNQANRITIDDRNSIQNVHPAMHPNGEPFTVDNIFRGGDQFNNITGVMDYRNNSWKIQRTEAAEHLAANPRDTEVPEVGGDIKVAAFNVLNYFTTFNERGARNEEEFQRQKEKLVTAIAKMDADVVGFMEIENNSDVALQNLVDGVNEYLGEKRYVAVETGKLGTDAITTAMMYKPDVVTPVGSHQVLDTSVDARFDTRRNRPALAQTFTINTEDGADNELGEFTVITNHLKSKGSECGNEADNTHLVGNCDPVRTEAAKALVDWSKDMPKPVIMGDLNAYDHENPITTLTDGGFVDLKKKYEGEYAYSYVFDGQLGYLDYALAHDSLEPFVTGAASWNINSDEVPILGYETRYNTDPAQSEIYEPNEFRSSDHDPVVFGLRLTATDEPTEEPTEDPTEEPTEEPTEVPTEDPTDGTGEPTEGTEDPTEGTGEPTEVPTEAPTEGTEDPTEGTGEPTEVPTEAPTEGTEGPAEGTGEPTDATTEDSTEDTSDGAQDPSKDVDESTQNQGDQVAGEDQSESDSDKGGALASTGAGVVAIMLLATGLVLAGILLTRRRAH</sequence>
<feature type="transmembrane region" description="Helical" evidence="2">
    <location>
        <begin position="944"/>
        <end position="969"/>
    </location>
</feature>
<keyword evidence="2" id="KW-0472">Membrane</keyword>
<protein>
    <submittedName>
        <fullName evidence="5">ExeM/NucH family extracellular endonuclease</fullName>
    </submittedName>
</protein>
<feature type="compositionally biased region" description="Acidic residues" evidence="1">
    <location>
        <begin position="805"/>
        <end position="831"/>
    </location>
</feature>
<evidence type="ECO:0000259" key="4">
    <source>
        <dbReference type="Pfam" id="PF03372"/>
    </source>
</evidence>
<feature type="compositionally biased region" description="Acidic residues" evidence="1">
    <location>
        <begin position="899"/>
        <end position="908"/>
    </location>
</feature>
<dbReference type="PANTHER" id="PTHR42834:SF1">
    <property type="entry name" value="ENDONUCLEASE_EXONUCLEASE_PHOSPHATASE FAMILY PROTEIN (AFU_ORTHOLOGUE AFUA_3G09210)"/>
    <property type="match status" value="1"/>
</dbReference>
<name>A0AAJ6DEU5_9MICC</name>
<dbReference type="AlphaFoldDB" id="A0AAJ6DEU5"/>
<feature type="compositionally biased region" description="Low complexity" evidence="1">
    <location>
        <begin position="846"/>
        <end position="861"/>
    </location>
</feature>
<dbReference type="Gene3D" id="3.60.10.10">
    <property type="entry name" value="Endonuclease/exonuclease/phosphatase"/>
    <property type="match status" value="1"/>
</dbReference>
<feature type="compositionally biased region" description="Low complexity" evidence="1">
    <location>
        <begin position="868"/>
        <end position="898"/>
    </location>
</feature>
<dbReference type="GO" id="GO:0004519">
    <property type="term" value="F:endonuclease activity"/>
    <property type="evidence" value="ECO:0007669"/>
    <property type="project" value="UniProtKB-KW"/>
</dbReference>
<reference evidence="5 6" key="1">
    <citation type="submission" date="2023-03" db="EMBL/GenBank/DDBJ databases">
        <title>Complete genome sequences of several Auritidibacter ignavus strains isolated from ear infections.</title>
        <authorList>
            <person name="Baehr T."/>
            <person name="Baumhoegger A.M."/>
        </authorList>
    </citation>
    <scope>NUCLEOTIDE SEQUENCE [LARGE SCALE GENOMIC DNA]</scope>
    <source>
        <strain evidence="5 6">BABAE-6</strain>
    </source>
</reference>
<dbReference type="PANTHER" id="PTHR42834">
    <property type="entry name" value="ENDONUCLEASE/EXONUCLEASE/PHOSPHATASE FAMILY PROTEIN (AFU_ORTHOLOGUE AFUA_3G09210)"/>
    <property type="match status" value="1"/>
</dbReference>
<feature type="region of interest" description="Disordered" evidence="1">
    <location>
        <begin position="801"/>
        <end position="945"/>
    </location>
</feature>
<evidence type="ECO:0000313" key="5">
    <source>
        <dbReference type="EMBL" id="WGH92998.1"/>
    </source>
</evidence>
<dbReference type="CDD" id="cd04486">
    <property type="entry name" value="YhcR_OBF_like"/>
    <property type="match status" value="1"/>
</dbReference>
<dbReference type="InterPro" id="IPR047971">
    <property type="entry name" value="ExeM-like"/>
</dbReference>
<evidence type="ECO:0000256" key="3">
    <source>
        <dbReference type="SAM" id="SignalP"/>
    </source>
</evidence>